<accession>A0AAV7VHC8</accession>
<feature type="compositionally biased region" description="Gly residues" evidence="1">
    <location>
        <begin position="44"/>
        <end position="54"/>
    </location>
</feature>
<dbReference type="Proteomes" id="UP001066276">
    <property type="component" value="Chromosome 2_1"/>
</dbReference>
<evidence type="ECO:0000313" key="2">
    <source>
        <dbReference type="EMBL" id="KAJ1200157.1"/>
    </source>
</evidence>
<keyword evidence="3" id="KW-1185">Reference proteome</keyword>
<comment type="caution">
    <text evidence="2">The sequence shown here is derived from an EMBL/GenBank/DDBJ whole genome shotgun (WGS) entry which is preliminary data.</text>
</comment>
<feature type="compositionally biased region" description="Low complexity" evidence="1">
    <location>
        <begin position="1"/>
        <end position="19"/>
    </location>
</feature>
<sequence length="88" mass="8918">MEVAPPSSCAPPRASSSRSEGLGFRPLRPLGHGPSPVVNSVGSSGAGKGLGEAGAGVDSRNDQGMTMPDYLWACRILVALSVALSRVI</sequence>
<feature type="region of interest" description="Disordered" evidence="1">
    <location>
        <begin position="1"/>
        <end position="62"/>
    </location>
</feature>
<reference evidence="2" key="1">
    <citation type="journal article" date="2022" name="bioRxiv">
        <title>Sequencing and chromosome-scale assembly of the giantPleurodeles waltlgenome.</title>
        <authorList>
            <person name="Brown T."/>
            <person name="Elewa A."/>
            <person name="Iarovenko S."/>
            <person name="Subramanian E."/>
            <person name="Araus A.J."/>
            <person name="Petzold A."/>
            <person name="Susuki M."/>
            <person name="Suzuki K.-i.T."/>
            <person name="Hayashi T."/>
            <person name="Toyoda A."/>
            <person name="Oliveira C."/>
            <person name="Osipova E."/>
            <person name="Leigh N.D."/>
            <person name="Simon A."/>
            <person name="Yun M.H."/>
        </authorList>
    </citation>
    <scope>NUCLEOTIDE SEQUENCE</scope>
    <source>
        <strain evidence="2">20211129_DDA</strain>
        <tissue evidence="2">Liver</tissue>
    </source>
</reference>
<name>A0AAV7VHC8_PLEWA</name>
<protein>
    <submittedName>
        <fullName evidence="2">Uncharacterized protein</fullName>
    </submittedName>
</protein>
<organism evidence="2 3">
    <name type="scientific">Pleurodeles waltl</name>
    <name type="common">Iberian ribbed newt</name>
    <dbReference type="NCBI Taxonomy" id="8319"/>
    <lineage>
        <taxon>Eukaryota</taxon>
        <taxon>Metazoa</taxon>
        <taxon>Chordata</taxon>
        <taxon>Craniata</taxon>
        <taxon>Vertebrata</taxon>
        <taxon>Euteleostomi</taxon>
        <taxon>Amphibia</taxon>
        <taxon>Batrachia</taxon>
        <taxon>Caudata</taxon>
        <taxon>Salamandroidea</taxon>
        <taxon>Salamandridae</taxon>
        <taxon>Pleurodelinae</taxon>
        <taxon>Pleurodeles</taxon>
    </lineage>
</organism>
<evidence type="ECO:0000313" key="3">
    <source>
        <dbReference type="Proteomes" id="UP001066276"/>
    </source>
</evidence>
<dbReference type="EMBL" id="JANPWB010000003">
    <property type="protein sequence ID" value="KAJ1200157.1"/>
    <property type="molecule type" value="Genomic_DNA"/>
</dbReference>
<gene>
    <name evidence="2" type="ORF">NDU88_003984</name>
</gene>
<dbReference type="AlphaFoldDB" id="A0AAV7VHC8"/>
<proteinExistence type="predicted"/>
<evidence type="ECO:0000256" key="1">
    <source>
        <dbReference type="SAM" id="MobiDB-lite"/>
    </source>
</evidence>
<feature type="compositionally biased region" description="Low complexity" evidence="1">
    <location>
        <begin position="31"/>
        <end position="43"/>
    </location>
</feature>